<name>A0A225MH03_9BURK</name>
<dbReference type="NCBIfam" id="TIGR02547">
    <property type="entry name" value="casA_cse1"/>
    <property type="match status" value="1"/>
</dbReference>
<comment type="caution">
    <text evidence="1">The sequence shown here is derived from an EMBL/GenBank/DDBJ whole genome shotgun (WGS) entry which is preliminary data.</text>
</comment>
<proteinExistence type="predicted"/>
<evidence type="ECO:0000313" key="1">
    <source>
        <dbReference type="EMBL" id="OWT60152.1"/>
    </source>
</evidence>
<accession>A0A225MH03</accession>
<dbReference type="EMBL" id="NJIH01000006">
    <property type="protein sequence ID" value="OWT60152.1"/>
    <property type="molecule type" value="Genomic_DNA"/>
</dbReference>
<organism evidence="1 2">
    <name type="scientific">Candidimonas nitroreducens</name>
    <dbReference type="NCBI Taxonomy" id="683354"/>
    <lineage>
        <taxon>Bacteria</taxon>
        <taxon>Pseudomonadati</taxon>
        <taxon>Pseudomonadota</taxon>
        <taxon>Betaproteobacteria</taxon>
        <taxon>Burkholderiales</taxon>
        <taxon>Alcaligenaceae</taxon>
        <taxon>Candidimonas</taxon>
    </lineage>
</organism>
<keyword evidence="2" id="KW-1185">Reference proteome</keyword>
<dbReference type="Proteomes" id="UP000214603">
    <property type="component" value="Unassembled WGS sequence"/>
</dbReference>
<gene>
    <name evidence="1" type="primary">casA</name>
    <name evidence="1" type="ORF">CEY11_10795</name>
</gene>
<dbReference type="AlphaFoldDB" id="A0A225MH03"/>
<dbReference type="InterPro" id="IPR013381">
    <property type="entry name" value="CRISPR-assoc_prot_Cse1"/>
</dbReference>
<evidence type="ECO:0000313" key="2">
    <source>
        <dbReference type="Proteomes" id="UP000214603"/>
    </source>
</evidence>
<sequence length="538" mass="59693">MYCSLWRAVLPLGGLALDHFSLLEQRWIPVRLTSGEVVSLGLLDVFRRQSDIAALACSRPPTMVGVIRLLLAIVHRALSCSSGRWTVRDRFNWHRDGLPADAIVLYLEKWRSRFNLFDPDFPFMQVAVLSQAEETRDKVKPWTQIDLASASGNTPIVFDHACDLMPTTITPADAVNLLLEYQSFVPGGLVKVFRSSDKAGPLANTAAVIPVGPMLWQTLCLNLHAPAVDRAIDDLPCWERLALTTKDLAAAPTLATGPNDRYTHVSRSVLLLREPDGLVRWLRFGAGVALDEDVQAPDPMAAYRKGALGLVRLTFTGGRALWRDLPALLPAVGAEGGKAPSVLEYAATLRAEAPMGNPYQPVWVAGLASDQAKLLRWRLEQIILPEKLLLSEADVRDFLDFVQVADALYGALRSVAVRLIGNAMPKGEPRERQAVARQRFDVGQYAAGFFSTVERSLPRVLRLLQEGFVDEARTTWGNTLRQTGQHMWNVLQKNQGFTPNALREQARQAPYFFSAIRRQLRDFAPVSPGVDQQGRVHE</sequence>
<dbReference type="Pfam" id="PF09481">
    <property type="entry name" value="CRISPR_Cse1"/>
    <property type="match status" value="1"/>
</dbReference>
<dbReference type="CDD" id="cd09729">
    <property type="entry name" value="Cse1_I-E"/>
    <property type="match status" value="1"/>
</dbReference>
<dbReference type="Gene3D" id="1.10.132.100">
    <property type="match status" value="1"/>
</dbReference>
<reference evidence="2" key="1">
    <citation type="submission" date="2017-06" db="EMBL/GenBank/DDBJ databases">
        <title>Herbaspirillum phytohormonus sp. nov., isolated from the root nodule of Robinia pseudoacacia in lead-zinc mine.</title>
        <authorList>
            <person name="Fan M."/>
            <person name="Lin Y."/>
        </authorList>
    </citation>
    <scope>NUCLEOTIDE SEQUENCE [LARGE SCALE GENOMIC DNA]</scope>
    <source>
        <strain evidence="2">SC-089</strain>
    </source>
</reference>
<protein>
    <submittedName>
        <fullName evidence="1">Type I-E CRISPR-associated protein Cse1/CasA</fullName>
    </submittedName>
</protein>